<sequence>MVKSPLRNPEQLLKSHRTWEYPLDELIMFFFFFNCLLLLLLSLATLSCFGLASQLPQLPQDELEALREIGEQLGKKDWNFSLNPCANWTTPSTDKYYNNSVNCTCSLDKCHVDTMEPSDTPSYWIVLHINQFVSDIRCSGDDMEKRFLRGQDLAGVLPPSLAKLRYLKTIDLNRNYLSGHIPLEWASTQLEYLGVSVNRLSGQIPGFLGDIVTLKYLKLKFQVFGDQHVFWNCSPELGKLVNLENLILSSNNLTGVLPADLANLTNLIELYSLQPFLLLRISDLTGESSKFPPLTNMISLRRLMLRSCNISDLIPKDIADMKNLLALDLSFNKLEGNIPDLRGLGSLELVCLSNNLLTGNIPDWIKDRDYTHQIDLSYNNFSEQSAPSCRDSLNLFRSFSGGKNLELGGCQKDFPCSKDHYSLHINCGGEETRSGNIVYEEDKDEGGPAKFQPKKDNWGFSSSGHFWDGDKIASDYIATNVSILKMNYSELYTTARLSPLSLTYYGRCLADGKYSVKLHFAEIIMRDNESFHSLGRRIFDVYIQDKLELKDFDIAQAASGVDKVVVKEFKTSVKNKTLEIRFHWAGKGTTAVPTRATYGPLISAISVESDFPIPSEGKRKKILIGSLALALVLILIISGIACWKCYFGGKSSTEQRYVLQWFNVNDDS</sequence>
<evidence type="ECO:0000256" key="12">
    <source>
        <dbReference type="ARBA" id="ARBA00048679"/>
    </source>
</evidence>
<dbReference type="GO" id="GO:0004674">
    <property type="term" value="F:protein serine/threonine kinase activity"/>
    <property type="evidence" value="ECO:0007669"/>
    <property type="project" value="UniProtKB-KW"/>
</dbReference>
<keyword evidence="5" id="KW-0808">Transferase</keyword>
<dbReference type="PANTHER" id="PTHR48006">
    <property type="entry name" value="LEUCINE-RICH REPEAT-CONTAINING PROTEIN DDB_G0281931-RELATED"/>
    <property type="match status" value="1"/>
</dbReference>
<evidence type="ECO:0000256" key="13">
    <source>
        <dbReference type="SAM" id="Phobius"/>
    </source>
</evidence>
<dbReference type="Gene3D" id="3.80.10.10">
    <property type="entry name" value="Ribonuclease Inhibitor"/>
    <property type="match status" value="3"/>
</dbReference>
<evidence type="ECO:0000256" key="9">
    <source>
        <dbReference type="ARBA" id="ARBA00023170"/>
    </source>
</evidence>
<name>A0A438D2B5_VITVI</name>
<keyword evidence="9 15" id="KW-0675">Receptor</keyword>
<feature type="domain" description="Malectin" evidence="14">
    <location>
        <begin position="422"/>
        <end position="605"/>
    </location>
</feature>
<keyword evidence="3" id="KW-0723">Serine/threonine-protein kinase</keyword>
<evidence type="ECO:0000256" key="10">
    <source>
        <dbReference type="ARBA" id="ARBA00023180"/>
    </source>
</evidence>
<comment type="catalytic activity">
    <reaction evidence="12">
        <text>L-seryl-[protein] + ATP = O-phospho-L-seryl-[protein] + ADP + H(+)</text>
        <dbReference type="Rhea" id="RHEA:17989"/>
        <dbReference type="Rhea" id="RHEA-COMP:9863"/>
        <dbReference type="Rhea" id="RHEA-COMP:11604"/>
        <dbReference type="ChEBI" id="CHEBI:15378"/>
        <dbReference type="ChEBI" id="CHEBI:29999"/>
        <dbReference type="ChEBI" id="CHEBI:30616"/>
        <dbReference type="ChEBI" id="CHEBI:83421"/>
        <dbReference type="ChEBI" id="CHEBI:456216"/>
        <dbReference type="EC" id="2.7.11.1"/>
    </reaction>
</comment>
<keyword evidence="8" id="KW-0067">ATP-binding</keyword>
<keyword evidence="10" id="KW-0325">Glycoprotein</keyword>
<comment type="catalytic activity">
    <reaction evidence="11">
        <text>L-threonyl-[protein] + ATP = O-phospho-L-threonyl-[protein] + ADP + H(+)</text>
        <dbReference type="Rhea" id="RHEA:46608"/>
        <dbReference type="Rhea" id="RHEA-COMP:11060"/>
        <dbReference type="Rhea" id="RHEA-COMP:11605"/>
        <dbReference type="ChEBI" id="CHEBI:15378"/>
        <dbReference type="ChEBI" id="CHEBI:30013"/>
        <dbReference type="ChEBI" id="CHEBI:30616"/>
        <dbReference type="ChEBI" id="CHEBI:61977"/>
        <dbReference type="ChEBI" id="CHEBI:456216"/>
        <dbReference type="EC" id="2.7.11.1"/>
    </reaction>
</comment>
<comment type="caution">
    <text evidence="15">The sequence shown here is derived from an EMBL/GenBank/DDBJ whole genome shotgun (WGS) entry which is preliminary data.</text>
</comment>
<evidence type="ECO:0000259" key="14">
    <source>
        <dbReference type="Pfam" id="PF11721"/>
    </source>
</evidence>
<feature type="transmembrane region" description="Helical" evidence="13">
    <location>
        <begin position="26"/>
        <end position="52"/>
    </location>
</feature>
<evidence type="ECO:0000256" key="11">
    <source>
        <dbReference type="ARBA" id="ARBA00047899"/>
    </source>
</evidence>
<keyword evidence="13" id="KW-0472">Membrane</keyword>
<organism evidence="15 16">
    <name type="scientific">Vitis vinifera</name>
    <name type="common">Grape</name>
    <dbReference type="NCBI Taxonomy" id="29760"/>
    <lineage>
        <taxon>Eukaryota</taxon>
        <taxon>Viridiplantae</taxon>
        <taxon>Streptophyta</taxon>
        <taxon>Embryophyta</taxon>
        <taxon>Tracheophyta</taxon>
        <taxon>Spermatophyta</taxon>
        <taxon>Magnoliopsida</taxon>
        <taxon>eudicotyledons</taxon>
        <taxon>Gunneridae</taxon>
        <taxon>Pentapetalae</taxon>
        <taxon>rosids</taxon>
        <taxon>Vitales</taxon>
        <taxon>Vitaceae</taxon>
        <taxon>Viteae</taxon>
        <taxon>Vitis</taxon>
    </lineage>
</organism>
<keyword evidence="13" id="KW-0812">Transmembrane</keyword>
<accession>A0A438D2B5</accession>
<keyword evidence="4" id="KW-0597">Phosphoprotein</keyword>
<dbReference type="InterPro" id="IPR001611">
    <property type="entry name" value="Leu-rich_rpt"/>
</dbReference>
<gene>
    <name evidence="15" type="primary">LRR-RLK_9</name>
    <name evidence="15" type="ORF">CK203_115526</name>
</gene>
<dbReference type="Gene3D" id="2.60.120.430">
    <property type="entry name" value="Galactose-binding lectin"/>
    <property type="match status" value="1"/>
</dbReference>
<dbReference type="EC" id="2.7.11.1" evidence="2"/>
<evidence type="ECO:0000256" key="3">
    <source>
        <dbReference type="ARBA" id="ARBA00022527"/>
    </source>
</evidence>
<dbReference type="AlphaFoldDB" id="A0A438D2B5"/>
<dbReference type="EMBL" id="QGNW01001837">
    <property type="protein sequence ID" value="RVW29594.1"/>
    <property type="molecule type" value="Genomic_DNA"/>
</dbReference>
<keyword evidence="13" id="KW-1133">Transmembrane helix</keyword>
<dbReference type="InterPro" id="IPR021720">
    <property type="entry name" value="Malectin_dom"/>
</dbReference>
<dbReference type="GO" id="GO:0005524">
    <property type="term" value="F:ATP binding"/>
    <property type="evidence" value="ECO:0007669"/>
    <property type="project" value="UniProtKB-KW"/>
</dbReference>
<dbReference type="InterPro" id="IPR032675">
    <property type="entry name" value="LRR_dom_sf"/>
</dbReference>
<evidence type="ECO:0000256" key="5">
    <source>
        <dbReference type="ARBA" id="ARBA00022679"/>
    </source>
</evidence>
<reference evidence="15 16" key="1">
    <citation type="journal article" date="2018" name="PLoS Genet.">
        <title>Population sequencing reveals clonal diversity and ancestral inbreeding in the grapevine cultivar Chardonnay.</title>
        <authorList>
            <person name="Roach M.J."/>
            <person name="Johnson D.L."/>
            <person name="Bohlmann J."/>
            <person name="van Vuuren H.J."/>
            <person name="Jones S.J."/>
            <person name="Pretorius I.S."/>
            <person name="Schmidt S.A."/>
            <person name="Borneman A.R."/>
        </authorList>
    </citation>
    <scope>NUCLEOTIDE SEQUENCE [LARGE SCALE GENOMIC DNA]</scope>
    <source>
        <strain evidence="16">cv. Chardonnay</strain>
        <tissue evidence="15">Leaf</tissue>
    </source>
</reference>
<proteinExistence type="predicted"/>
<dbReference type="FunFam" id="2.60.120.430:FF:000004">
    <property type="entry name" value="Putative leucine-rich repeat receptor-like serine/threonine-protein kinase"/>
    <property type="match status" value="1"/>
</dbReference>
<keyword evidence="15" id="KW-0418">Kinase</keyword>
<evidence type="ECO:0000313" key="16">
    <source>
        <dbReference type="Proteomes" id="UP000288805"/>
    </source>
</evidence>
<dbReference type="Pfam" id="PF00560">
    <property type="entry name" value="LRR_1"/>
    <property type="match status" value="2"/>
</dbReference>
<dbReference type="Proteomes" id="UP000288805">
    <property type="component" value="Unassembled WGS sequence"/>
</dbReference>
<dbReference type="PROSITE" id="PS51450">
    <property type="entry name" value="LRR"/>
    <property type="match status" value="1"/>
</dbReference>
<feature type="transmembrane region" description="Helical" evidence="13">
    <location>
        <begin position="622"/>
        <end position="646"/>
    </location>
</feature>
<evidence type="ECO:0000256" key="7">
    <source>
        <dbReference type="ARBA" id="ARBA00022741"/>
    </source>
</evidence>
<keyword evidence="6" id="KW-0732">Signal</keyword>
<keyword evidence="7" id="KW-0547">Nucleotide-binding</keyword>
<dbReference type="PANTHER" id="PTHR48006:SF66">
    <property type="entry name" value="PROTEIN KINASE DOMAIN-CONTAINING PROTEIN"/>
    <property type="match status" value="1"/>
</dbReference>
<evidence type="ECO:0000256" key="6">
    <source>
        <dbReference type="ARBA" id="ARBA00022729"/>
    </source>
</evidence>
<protein>
    <recommendedName>
        <fullName evidence="2">non-specific serine/threonine protein kinase</fullName>
        <ecNumber evidence="2">2.7.11.1</ecNumber>
    </recommendedName>
</protein>
<evidence type="ECO:0000256" key="1">
    <source>
        <dbReference type="ARBA" id="ARBA00004479"/>
    </source>
</evidence>
<dbReference type="InterPro" id="IPR051824">
    <property type="entry name" value="LRR_Rcpt-Like_S/T_Kinase"/>
</dbReference>
<evidence type="ECO:0000313" key="15">
    <source>
        <dbReference type="EMBL" id="RVW29594.1"/>
    </source>
</evidence>
<evidence type="ECO:0000256" key="2">
    <source>
        <dbReference type="ARBA" id="ARBA00012513"/>
    </source>
</evidence>
<dbReference type="GO" id="GO:0016020">
    <property type="term" value="C:membrane"/>
    <property type="evidence" value="ECO:0007669"/>
    <property type="project" value="UniProtKB-SubCell"/>
</dbReference>
<evidence type="ECO:0000256" key="8">
    <source>
        <dbReference type="ARBA" id="ARBA00022840"/>
    </source>
</evidence>
<dbReference type="SUPFAM" id="SSF52058">
    <property type="entry name" value="L domain-like"/>
    <property type="match status" value="1"/>
</dbReference>
<evidence type="ECO:0000256" key="4">
    <source>
        <dbReference type="ARBA" id="ARBA00022553"/>
    </source>
</evidence>
<comment type="subcellular location">
    <subcellularLocation>
        <location evidence="1">Membrane</location>
        <topology evidence="1">Single-pass type I membrane protein</topology>
    </subcellularLocation>
</comment>
<dbReference type="Pfam" id="PF11721">
    <property type="entry name" value="Malectin"/>
    <property type="match status" value="1"/>
</dbReference>